<dbReference type="SUPFAM" id="SSF81383">
    <property type="entry name" value="F-box domain"/>
    <property type="match status" value="1"/>
</dbReference>
<evidence type="ECO:0008006" key="3">
    <source>
        <dbReference type="Google" id="ProtNLM"/>
    </source>
</evidence>
<organism evidence="1 2">
    <name type="scientific">Penicillium capsulatum</name>
    <dbReference type="NCBI Taxonomy" id="69766"/>
    <lineage>
        <taxon>Eukaryota</taxon>
        <taxon>Fungi</taxon>
        <taxon>Dikarya</taxon>
        <taxon>Ascomycota</taxon>
        <taxon>Pezizomycotina</taxon>
        <taxon>Eurotiomycetes</taxon>
        <taxon>Eurotiomycetidae</taxon>
        <taxon>Eurotiales</taxon>
        <taxon>Aspergillaceae</taxon>
        <taxon>Penicillium</taxon>
    </lineage>
</organism>
<protein>
    <recommendedName>
        <fullName evidence="3">F-box domain-containing protein</fullName>
    </recommendedName>
</protein>
<keyword evidence="2" id="KW-1185">Reference proteome</keyword>
<dbReference type="OrthoDB" id="3800738at2759"/>
<evidence type="ECO:0000313" key="1">
    <source>
        <dbReference type="EMBL" id="KAJ5151659.1"/>
    </source>
</evidence>
<reference evidence="1" key="2">
    <citation type="journal article" date="2023" name="IMA Fungus">
        <title>Comparative genomic study of the Penicillium genus elucidates a diverse pangenome and 15 lateral gene transfer events.</title>
        <authorList>
            <person name="Petersen C."/>
            <person name="Sorensen T."/>
            <person name="Nielsen M.R."/>
            <person name="Sondergaard T.E."/>
            <person name="Sorensen J.L."/>
            <person name="Fitzpatrick D.A."/>
            <person name="Frisvad J.C."/>
            <person name="Nielsen K.L."/>
        </authorList>
    </citation>
    <scope>NUCLEOTIDE SEQUENCE</scope>
    <source>
        <strain evidence="1">IBT 21917</strain>
    </source>
</reference>
<accession>A0A9W9LEI2</accession>
<proteinExistence type="predicted"/>
<comment type="caution">
    <text evidence="1">The sequence shown here is derived from an EMBL/GenBank/DDBJ whole genome shotgun (WGS) entry which is preliminary data.</text>
</comment>
<dbReference type="Proteomes" id="UP001146351">
    <property type="component" value="Unassembled WGS sequence"/>
</dbReference>
<name>A0A9W9LEI2_9EURO</name>
<dbReference type="EMBL" id="JAPQKO010000008">
    <property type="protein sequence ID" value="KAJ5151659.1"/>
    <property type="molecule type" value="Genomic_DNA"/>
</dbReference>
<dbReference type="InterPro" id="IPR036047">
    <property type="entry name" value="F-box-like_dom_sf"/>
</dbReference>
<gene>
    <name evidence="1" type="ORF">N7492_009954</name>
</gene>
<reference evidence="1" key="1">
    <citation type="submission" date="2022-11" db="EMBL/GenBank/DDBJ databases">
        <authorList>
            <person name="Petersen C."/>
        </authorList>
    </citation>
    <scope>NUCLEOTIDE SEQUENCE</scope>
    <source>
        <strain evidence="1">IBT 21917</strain>
    </source>
</reference>
<dbReference type="AlphaFoldDB" id="A0A9W9LEI2"/>
<evidence type="ECO:0000313" key="2">
    <source>
        <dbReference type="Proteomes" id="UP001146351"/>
    </source>
</evidence>
<sequence>MQEQEQKHPQIKVFTTPELLEIILLYLDTRTLLVSAQRVCQTLTALIRSSPAIQQALFFQPNKQEKWYPKSIWKSMLPSALKKDPNLYQGSINGSELAYPRRIYNPLLVQAFRPFFPSVHEYPFIHGENVPETEEKERKEPFSFQPLDMISSSEKKTAYARQEASWRKMLLCQPPVNGEVTVFKMYHAMGGDSYECHTVSPKSPISSNDKTLKMGHFFATLVQDPDLYFGRFGQTCVYWSAYVPPYEPRSDGPGHNCYPPEEGSFYPPVKKGFARAIKKSEVVVYSREVIQCCNGDDELTHEESLRKKIAEAEMEASKV</sequence>